<dbReference type="CDD" id="cd01948">
    <property type="entry name" value="EAL"/>
    <property type="match status" value="1"/>
</dbReference>
<dbReference type="CDD" id="cd01949">
    <property type="entry name" value="GGDEF"/>
    <property type="match status" value="2"/>
</dbReference>
<dbReference type="InterPro" id="IPR001610">
    <property type="entry name" value="PAC"/>
</dbReference>
<dbReference type="SUPFAM" id="SSF55785">
    <property type="entry name" value="PYP-like sensor domain (PAS domain)"/>
    <property type="match status" value="1"/>
</dbReference>
<dbReference type="SUPFAM" id="SSF55781">
    <property type="entry name" value="GAF domain-like"/>
    <property type="match status" value="1"/>
</dbReference>
<organism evidence="5 6">
    <name type="scientific">Clostridium aquiflavi</name>
    <dbReference type="NCBI Taxonomy" id="3073603"/>
    <lineage>
        <taxon>Bacteria</taxon>
        <taxon>Bacillati</taxon>
        <taxon>Bacillota</taxon>
        <taxon>Clostridia</taxon>
        <taxon>Eubacteriales</taxon>
        <taxon>Clostridiaceae</taxon>
        <taxon>Clostridium</taxon>
    </lineage>
</organism>
<dbReference type="SMART" id="SM00052">
    <property type="entry name" value="EAL"/>
    <property type="match status" value="1"/>
</dbReference>
<dbReference type="PROSITE" id="PS50112">
    <property type="entry name" value="PAS"/>
    <property type="match status" value="1"/>
</dbReference>
<dbReference type="SMART" id="SM00267">
    <property type="entry name" value="GGDEF"/>
    <property type="match status" value="2"/>
</dbReference>
<dbReference type="InterPro" id="IPR035965">
    <property type="entry name" value="PAS-like_dom_sf"/>
</dbReference>
<gene>
    <name evidence="5" type="ORF">RGC78_14585</name>
</gene>
<reference evidence="5 6" key="1">
    <citation type="submission" date="2023-09" db="EMBL/GenBank/DDBJ databases">
        <authorList>
            <person name="Zhai L."/>
        </authorList>
    </citation>
    <scope>NUCLEOTIDE SEQUENCE [LARGE SCALE GENOMIC DNA]</scope>
    <source>
        <strain evidence="5 6">5 N-1</strain>
    </source>
</reference>
<dbReference type="Gene3D" id="3.20.20.450">
    <property type="entry name" value="EAL domain"/>
    <property type="match status" value="1"/>
</dbReference>
<feature type="domain" description="GGDEF" evidence="4">
    <location>
        <begin position="926"/>
        <end position="1058"/>
    </location>
</feature>
<dbReference type="Pfam" id="PF00563">
    <property type="entry name" value="EAL"/>
    <property type="match status" value="1"/>
</dbReference>
<evidence type="ECO:0000259" key="3">
    <source>
        <dbReference type="PROSITE" id="PS50883"/>
    </source>
</evidence>
<dbReference type="InterPro" id="IPR000700">
    <property type="entry name" value="PAS-assoc_C"/>
</dbReference>
<evidence type="ECO:0000259" key="1">
    <source>
        <dbReference type="PROSITE" id="PS50112"/>
    </source>
</evidence>
<dbReference type="InterPro" id="IPR000014">
    <property type="entry name" value="PAS"/>
</dbReference>
<dbReference type="InterPro" id="IPR052155">
    <property type="entry name" value="Biofilm_reg_signaling"/>
</dbReference>
<accession>A0ABU1EJX0</accession>
<evidence type="ECO:0000313" key="6">
    <source>
        <dbReference type="Proteomes" id="UP001256646"/>
    </source>
</evidence>
<dbReference type="InterPro" id="IPR043128">
    <property type="entry name" value="Rev_trsase/Diguanyl_cyclase"/>
</dbReference>
<dbReference type="InterPro" id="IPR035919">
    <property type="entry name" value="EAL_sf"/>
</dbReference>
<evidence type="ECO:0000259" key="4">
    <source>
        <dbReference type="PROSITE" id="PS50887"/>
    </source>
</evidence>
<feature type="domain" description="GGDEF" evidence="4">
    <location>
        <begin position="448"/>
        <end position="581"/>
    </location>
</feature>
<dbReference type="SUPFAM" id="SSF55073">
    <property type="entry name" value="Nucleotide cyclase"/>
    <property type="match status" value="2"/>
</dbReference>
<feature type="domain" description="PAC" evidence="2">
    <location>
        <begin position="238"/>
        <end position="289"/>
    </location>
</feature>
<dbReference type="Gene3D" id="3.30.70.270">
    <property type="match status" value="2"/>
</dbReference>
<dbReference type="Gene3D" id="3.30.450.40">
    <property type="match status" value="1"/>
</dbReference>
<dbReference type="EMBL" id="JAVJAN010000050">
    <property type="protein sequence ID" value="MDR5588694.1"/>
    <property type="molecule type" value="Genomic_DNA"/>
</dbReference>
<feature type="domain" description="PAS" evidence="1">
    <location>
        <begin position="160"/>
        <end position="237"/>
    </location>
</feature>
<dbReference type="Pfam" id="PF00990">
    <property type="entry name" value="GGDEF"/>
    <property type="match status" value="2"/>
</dbReference>
<dbReference type="Gene3D" id="3.30.450.20">
    <property type="entry name" value="PAS domain"/>
    <property type="match status" value="2"/>
</dbReference>
<dbReference type="SMART" id="SM00086">
    <property type="entry name" value="PAC"/>
    <property type="match status" value="1"/>
</dbReference>
<dbReference type="PROSITE" id="PS50113">
    <property type="entry name" value="PAC"/>
    <property type="match status" value="1"/>
</dbReference>
<dbReference type="PROSITE" id="PS50887">
    <property type="entry name" value="GGDEF"/>
    <property type="match status" value="2"/>
</dbReference>
<dbReference type="InterPro" id="IPR029016">
    <property type="entry name" value="GAF-like_dom_sf"/>
</dbReference>
<comment type="caution">
    <text evidence="5">The sequence shown here is derived from an EMBL/GenBank/DDBJ whole genome shotgun (WGS) entry which is preliminary data.</text>
</comment>
<proteinExistence type="predicted"/>
<evidence type="ECO:0000259" key="2">
    <source>
        <dbReference type="PROSITE" id="PS50113"/>
    </source>
</evidence>
<dbReference type="NCBIfam" id="TIGR00254">
    <property type="entry name" value="GGDEF"/>
    <property type="match status" value="2"/>
</dbReference>
<dbReference type="Pfam" id="PF13426">
    <property type="entry name" value="PAS_9"/>
    <property type="match status" value="1"/>
</dbReference>
<dbReference type="NCBIfam" id="TIGR00229">
    <property type="entry name" value="sensory_box"/>
    <property type="match status" value="1"/>
</dbReference>
<dbReference type="CDD" id="cd00130">
    <property type="entry name" value="PAS"/>
    <property type="match status" value="1"/>
</dbReference>
<dbReference type="PROSITE" id="PS50883">
    <property type="entry name" value="EAL"/>
    <property type="match status" value="1"/>
</dbReference>
<protein>
    <submittedName>
        <fullName evidence="5">EAL domain-containing protein</fullName>
    </submittedName>
</protein>
<dbReference type="SUPFAM" id="SSF141868">
    <property type="entry name" value="EAL domain-like"/>
    <property type="match status" value="1"/>
</dbReference>
<dbReference type="RefSeq" id="WP_252225895.1">
    <property type="nucleotide sequence ID" value="NZ_JAVJAN010000050.1"/>
</dbReference>
<evidence type="ECO:0000313" key="5">
    <source>
        <dbReference type="EMBL" id="MDR5588694.1"/>
    </source>
</evidence>
<dbReference type="InterPro" id="IPR000160">
    <property type="entry name" value="GGDEF_dom"/>
</dbReference>
<dbReference type="Proteomes" id="UP001256646">
    <property type="component" value="Unassembled WGS sequence"/>
</dbReference>
<keyword evidence="6" id="KW-1185">Reference proteome</keyword>
<feature type="domain" description="EAL" evidence="3">
    <location>
        <begin position="1067"/>
        <end position="1319"/>
    </location>
</feature>
<dbReference type="InterPro" id="IPR029787">
    <property type="entry name" value="Nucleotide_cyclase"/>
</dbReference>
<sequence length="1319" mass="151749">MDKLVQQAEIFAKKIVHTYFIERNFEIILKNMDESSISWIGTGAKDICTNIDDALRLFELEKKTSNLKFQIEEEQYHTIVISNKVVLVFGEVTYKSSLENKTLIKVPTRLTLLCKLVNDKFKICHIHNSVADTTQKHNEFFPESMGKYSYNLLQKIIEDKTIKIEHITNSIDDGVATISCDEFLSINYANDGFYKLIGYTREEFKDLMNNQVIKIINKEDLVKLTDPLLHNTSINNGIKVEIKLQKKNGETIWILLSGHKFITDKNLPEFLCILVDITESKQIQHDLELEKKRYKIIAEQSNNILFDYDILTCKMVYSIKYTNITGKDYNIPNFVYETINSNLIYKEDIPKFLNLMKSLSSGKDFITTDLRINGINNLYTWFKVQATILFDDKKPIKAIGNIVNIDKEKRENEALKLKAQLDPLTKVYNKVVTKSLIEKYITTVAKEKYHALMIIDIDNFKAVNDNLGHMFGDSVLSEVSSSIKKVFKESDIVGRIGGDEFIIFIKNIGSYELIAQKANDLCNVFKDIYTGENNDFKISCSIGISIYPTHGTTYDELFKKADKALYSSKNNGKNKFELFNPKLNSSNKNEDHLLNYYTENESYRRFIHGFENNFCNYVFDIMSETKDVNSAINLILAKIGTSFKLSRISILETSDNDTLLGTTYEWCDNNILPSKYIMQNLEFNNLKTYLINFYKNGNLNCSNIYTYNLPNKLSKLYASLKSKSIFQSPILDNGKFKGCVCFDICYENHVWTDFEIESFTSITKIIGSYLLNMRTKELLESEKLLTQAVAKNQSLYTYMLKPNSYKLIYLSPNTQDLYPNARVGDVCYKVIGNSDIPCKYCPLTDLYKKDIRSNTIEFYNSFLKGWISTTASEINLSLDNKANLICFSNVTNFIDRITSKDTLTGALTLAKFEVLAKNLLTNVSYTKFALIYCDINKFKYINETSGYAIGNKVLVHFAHFVSSFLFAGELICRASADNFIILLKYDNLESLKNRFKNFNENFIEVQKIHFNNLKIPVICGVYLINSEDTDLSLMIDRANIARKTIKGSHKSKYALYDHELHLKITKEKEIENLMFSSLENNEFLVYLQPKIDLPTQTIVGAEALVRWMSPSKKLIPPNEFIPLFEKNGFIIELDFYVYEEVFKKMNSWIQEGKKVIPISLNVSRSHINDSDFIPRLKKLTEKYNVPTNLIELELTESIFFDNIQVLLNAIIKLKALGFTCSIDDFGSGYSSLNLLKDLPIDVLKLDKEFFPNSAINSKEKVIISNIVKMAQDLNIIVISEGIETKEQADFLTEIGCDMAQGYLFDKPMPIKMFEKKLWG</sequence>
<dbReference type="InterPro" id="IPR001633">
    <property type="entry name" value="EAL_dom"/>
</dbReference>
<name>A0ABU1EJX0_9CLOT</name>
<dbReference type="PANTHER" id="PTHR44757:SF2">
    <property type="entry name" value="BIOFILM ARCHITECTURE MAINTENANCE PROTEIN MBAA"/>
    <property type="match status" value="1"/>
</dbReference>
<dbReference type="PANTHER" id="PTHR44757">
    <property type="entry name" value="DIGUANYLATE CYCLASE DGCP"/>
    <property type="match status" value="1"/>
</dbReference>